<dbReference type="PANTHER" id="PTHR19964:SF96">
    <property type="entry name" value="FERM DOMAIN (PROTEIN4.1-EZRIN-RADIXIN-MOESIN) FAMILY-RELATED"/>
    <property type="match status" value="1"/>
</dbReference>
<reference evidence="3" key="2">
    <citation type="submission" date="2022-06" db="UniProtKB">
        <authorList>
            <consortium name="EnsemblMetazoa"/>
        </authorList>
    </citation>
    <scope>IDENTIFICATION</scope>
    <source>
        <strain evidence="3">DF5081</strain>
    </source>
</reference>
<dbReference type="InterPro" id="IPR001478">
    <property type="entry name" value="PDZ"/>
</dbReference>
<feature type="compositionally biased region" description="Basic and acidic residues" evidence="1">
    <location>
        <begin position="165"/>
        <end position="182"/>
    </location>
</feature>
<dbReference type="AlphaFoldDB" id="A0A8R1EBR1"/>
<organism evidence="3 4">
    <name type="scientific">Caenorhabditis japonica</name>
    <dbReference type="NCBI Taxonomy" id="281687"/>
    <lineage>
        <taxon>Eukaryota</taxon>
        <taxon>Metazoa</taxon>
        <taxon>Ecdysozoa</taxon>
        <taxon>Nematoda</taxon>
        <taxon>Chromadorea</taxon>
        <taxon>Rhabditida</taxon>
        <taxon>Rhabditina</taxon>
        <taxon>Rhabditomorpha</taxon>
        <taxon>Rhabditoidea</taxon>
        <taxon>Rhabditidae</taxon>
        <taxon>Peloderinae</taxon>
        <taxon>Caenorhabditis</taxon>
    </lineage>
</organism>
<evidence type="ECO:0000256" key="1">
    <source>
        <dbReference type="SAM" id="MobiDB-lite"/>
    </source>
</evidence>
<feature type="compositionally biased region" description="Low complexity" evidence="1">
    <location>
        <begin position="302"/>
        <end position="317"/>
    </location>
</feature>
<dbReference type="SMART" id="SM00228">
    <property type="entry name" value="PDZ"/>
    <property type="match status" value="1"/>
</dbReference>
<dbReference type="PANTHER" id="PTHR19964">
    <property type="entry name" value="MULTIPLE PDZ DOMAIN PROTEIN"/>
    <property type="match status" value="1"/>
</dbReference>
<dbReference type="Pfam" id="PF00595">
    <property type="entry name" value="PDZ"/>
    <property type="match status" value="1"/>
</dbReference>
<evidence type="ECO:0000259" key="2">
    <source>
        <dbReference type="PROSITE" id="PS50106"/>
    </source>
</evidence>
<dbReference type="CDD" id="cd00136">
    <property type="entry name" value="PDZ_canonical"/>
    <property type="match status" value="1"/>
</dbReference>
<evidence type="ECO:0000313" key="3">
    <source>
        <dbReference type="EnsemblMetazoa" id="CJA29082a.1"/>
    </source>
</evidence>
<protein>
    <recommendedName>
        <fullName evidence="2">PDZ domain-containing protein</fullName>
    </recommendedName>
</protein>
<sequence>MNIYRTGVCVGDRIVQVGSKSMEGQDRLHAVELVKMCGDRVPMTIARLDGLIRHQKDVSAELLAAAAASKKSTDNELLNAPKPGSGQSRTPPAPRRAANRRQRAVSDFGAIGDGLPTLDGDNLINIKAISGLHLDESDEEKGEYRLPTTSMYAFDRDDDLQQSIKEPKKTTPEPKSGGEIRKYRYARRSNLEIAEEIEEEAADSSDDGGHVDEGKRVIDVELRRNDNGSLGVQIASLSGRVCIKQLTSEPAISHPDIHVGDVLLYVNGIAVEGKAHQEVVSMLRGGGDRVVLGVQRPPPAYSEKTSSHSPSSAPLISPRGFNDGSSYILSRPAVEAFNEVMLDPERCPDQHRAEEDQENRSIVELIQ</sequence>
<name>A0A8R1EBR1_CAEJA</name>
<feature type="region of interest" description="Disordered" evidence="1">
    <location>
        <begin position="71"/>
        <end position="103"/>
    </location>
</feature>
<feature type="region of interest" description="Disordered" evidence="1">
    <location>
        <begin position="297"/>
        <end position="317"/>
    </location>
</feature>
<dbReference type="PROSITE" id="PS50106">
    <property type="entry name" value="PDZ"/>
    <property type="match status" value="2"/>
</dbReference>
<proteinExistence type="predicted"/>
<keyword evidence="4" id="KW-1185">Reference proteome</keyword>
<dbReference type="EnsemblMetazoa" id="CJA29082a.1">
    <property type="protein sequence ID" value="CJA29082a.1"/>
    <property type="gene ID" value="WBGene00184656"/>
</dbReference>
<dbReference type="Proteomes" id="UP000005237">
    <property type="component" value="Unassembled WGS sequence"/>
</dbReference>
<feature type="domain" description="PDZ" evidence="2">
    <location>
        <begin position="1"/>
        <end position="49"/>
    </location>
</feature>
<reference evidence="4" key="1">
    <citation type="submission" date="2010-08" db="EMBL/GenBank/DDBJ databases">
        <authorList>
            <consortium name="Caenorhabditis japonica Sequencing Consortium"/>
            <person name="Wilson R.K."/>
        </authorList>
    </citation>
    <scope>NUCLEOTIDE SEQUENCE [LARGE SCALE GENOMIC DNA]</scope>
    <source>
        <strain evidence="4">DF5081</strain>
    </source>
</reference>
<dbReference type="SUPFAM" id="SSF50156">
    <property type="entry name" value="PDZ domain-like"/>
    <property type="match status" value="2"/>
</dbReference>
<dbReference type="InterPro" id="IPR051342">
    <property type="entry name" value="PDZ_scaffold"/>
</dbReference>
<dbReference type="Gene3D" id="2.30.42.10">
    <property type="match status" value="2"/>
</dbReference>
<feature type="region of interest" description="Disordered" evidence="1">
    <location>
        <begin position="347"/>
        <end position="367"/>
    </location>
</feature>
<feature type="compositionally biased region" description="Basic and acidic residues" evidence="1">
    <location>
        <begin position="347"/>
        <end position="361"/>
    </location>
</feature>
<evidence type="ECO:0000313" key="4">
    <source>
        <dbReference type="Proteomes" id="UP000005237"/>
    </source>
</evidence>
<dbReference type="InterPro" id="IPR036034">
    <property type="entry name" value="PDZ_sf"/>
</dbReference>
<accession>A0A8R1EBR1</accession>
<feature type="region of interest" description="Disordered" evidence="1">
    <location>
        <begin position="155"/>
        <end position="182"/>
    </location>
</feature>
<feature type="domain" description="PDZ" evidence="2">
    <location>
        <begin position="219"/>
        <end position="298"/>
    </location>
</feature>